<reference evidence="7 8" key="1">
    <citation type="submission" date="2019-07" db="EMBL/GenBank/DDBJ databases">
        <title>Rhodococcus cavernicolus sp. nov., isolated from a cave.</title>
        <authorList>
            <person name="Lee S.D."/>
        </authorList>
    </citation>
    <scope>NUCLEOTIDE SEQUENCE [LARGE SCALE GENOMIC DNA]</scope>
    <source>
        <strain evidence="7 8">C1-24</strain>
    </source>
</reference>
<comment type="caution">
    <text evidence="7">The sequence shown here is derived from an EMBL/GenBank/DDBJ whole genome shotgun (WGS) entry which is preliminary data.</text>
</comment>
<keyword evidence="3 5" id="KW-1133">Transmembrane helix</keyword>
<keyword evidence="4 5" id="KW-0472">Membrane</keyword>
<dbReference type="OrthoDB" id="5198202at2"/>
<evidence type="ECO:0000256" key="4">
    <source>
        <dbReference type="ARBA" id="ARBA00023136"/>
    </source>
</evidence>
<feature type="transmembrane region" description="Helical" evidence="5">
    <location>
        <begin position="78"/>
        <end position="111"/>
    </location>
</feature>
<accession>A0A5A7S4P1</accession>
<name>A0A5A7S4P1_9NOCA</name>
<dbReference type="InterPro" id="IPR049453">
    <property type="entry name" value="Memb_transporter_dom"/>
</dbReference>
<feature type="transmembrane region" description="Helical" evidence="5">
    <location>
        <begin position="28"/>
        <end position="45"/>
    </location>
</feature>
<evidence type="ECO:0000256" key="5">
    <source>
        <dbReference type="SAM" id="Phobius"/>
    </source>
</evidence>
<evidence type="ECO:0000256" key="1">
    <source>
        <dbReference type="ARBA" id="ARBA00004141"/>
    </source>
</evidence>
<feature type="domain" description="Integral membrane bound transporter" evidence="6">
    <location>
        <begin position="14"/>
        <end position="135"/>
    </location>
</feature>
<proteinExistence type="predicted"/>
<dbReference type="EMBL" id="VLNY01000023">
    <property type="protein sequence ID" value="KAA0017093.1"/>
    <property type="molecule type" value="Genomic_DNA"/>
</dbReference>
<evidence type="ECO:0000313" key="8">
    <source>
        <dbReference type="Proteomes" id="UP000322244"/>
    </source>
</evidence>
<evidence type="ECO:0000313" key="7">
    <source>
        <dbReference type="EMBL" id="KAA0017093.1"/>
    </source>
</evidence>
<sequence length="352" mass="36998">MPIVQCALAAGFAWWVASDLLGHPHPFFAPIAAVVSLGVSLGSRLRRSVELVAGVTVGIGVGDLLISAIGTGPWQICLVVALAMITAVVLDGGPVIAMQAASSAVLVATLIPPGNSAGYQRMIDALVGGLMGVAVVALVPTHPVRRARREAADILGVVKDVLRKCADGLIEQDPEPIVAALKTARQTQGQIDAFRSNLKGGKEISKISPLYWNSQKRLERLSATADPLDNAVRNIRVLARRALTLVRDDEILDPRLVDEVEKLSHAVEVLRAMMLADPGEQPDQAEAARVLRSVASGARLELVDGAGLSANVILAQLRSTIVDLLQVAGLQRVSALAILPVTVAHPAVPPED</sequence>
<evidence type="ECO:0000259" key="6">
    <source>
        <dbReference type="Pfam" id="PF13515"/>
    </source>
</evidence>
<evidence type="ECO:0000256" key="2">
    <source>
        <dbReference type="ARBA" id="ARBA00022692"/>
    </source>
</evidence>
<protein>
    <submittedName>
        <fullName evidence="7">Aromatic acid exporter family protein</fullName>
    </submittedName>
</protein>
<feature type="transmembrane region" description="Helical" evidence="5">
    <location>
        <begin position="123"/>
        <end position="140"/>
    </location>
</feature>
<feature type="transmembrane region" description="Helical" evidence="5">
    <location>
        <begin position="52"/>
        <end position="72"/>
    </location>
</feature>
<keyword evidence="8" id="KW-1185">Reference proteome</keyword>
<dbReference type="GO" id="GO:0016020">
    <property type="term" value="C:membrane"/>
    <property type="evidence" value="ECO:0007669"/>
    <property type="project" value="UniProtKB-SubCell"/>
</dbReference>
<comment type="subcellular location">
    <subcellularLocation>
        <location evidence="1">Membrane</location>
        <topology evidence="1">Multi-pass membrane protein</topology>
    </subcellularLocation>
</comment>
<dbReference type="Pfam" id="PF13515">
    <property type="entry name" value="FUSC_2"/>
    <property type="match status" value="1"/>
</dbReference>
<dbReference type="Proteomes" id="UP000322244">
    <property type="component" value="Unassembled WGS sequence"/>
</dbReference>
<keyword evidence="2 5" id="KW-0812">Transmembrane</keyword>
<gene>
    <name evidence="7" type="ORF">FOY51_25285</name>
</gene>
<organism evidence="7 8">
    <name type="scientific">Antrihabitans cavernicola</name>
    <dbReference type="NCBI Taxonomy" id="2495913"/>
    <lineage>
        <taxon>Bacteria</taxon>
        <taxon>Bacillati</taxon>
        <taxon>Actinomycetota</taxon>
        <taxon>Actinomycetes</taxon>
        <taxon>Mycobacteriales</taxon>
        <taxon>Nocardiaceae</taxon>
        <taxon>Antrihabitans</taxon>
    </lineage>
</organism>
<dbReference type="AlphaFoldDB" id="A0A5A7S4P1"/>
<evidence type="ECO:0000256" key="3">
    <source>
        <dbReference type="ARBA" id="ARBA00022989"/>
    </source>
</evidence>